<organism evidence="2 3">
    <name type="scientific">Halanaerobium polyolivorans</name>
    <dbReference type="NCBI Taxonomy" id="2886943"/>
    <lineage>
        <taxon>Bacteria</taxon>
        <taxon>Bacillati</taxon>
        <taxon>Bacillota</taxon>
        <taxon>Clostridia</taxon>
        <taxon>Halanaerobiales</taxon>
        <taxon>Halanaerobiaceae</taxon>
        <taxon>Halanaerobium</taxon>
    </lineage>
</organism>
<keyword evidence="2" id="KW-0966">Cell projection</keyword>
<keyword evidence="2" id="KW-0969">Cilium</keyword>
<comment type="caution">
    <text evidence="2">The sequence shown here is derived from an EMBL/GenBank/DDBJ whole genome shotgun (WGS) entry which is preliminary data.</text>
</comment>
<evidence type="ECO:0000313" key="2">
    <source>
        <dbReference type="EMBL" id="MCC3145224.1"/>
    </source>
</evidence>
<keyword evidence="2" id="KW-0282">Flagellum</keyword>
<evidence type="ECO:0000259" key="1">
    <source>
        <dbReference type="Pfam" id="PF02120"/>
    </source>
</evidence>
<dbReference type="RefSeq" id="WP_229345811.1">
    <property type="nucleotide sequence ID" value="NZ_JAJFAT010000009.1"/>
</dbReference>
<dbReference type="AlphaFoldDB" id="A0AAW4X096"/>
<sequence length="352" mass="40100">MHTPALPPIRKIDIGLLKELLNNENLSSEEKSSVQKQHQDLPEIFRLLASLEDNTQKMLLDNWAKMELVLNEKTIDNLLQYLTDNPADTKNDKLSVIKAFAFLEMNNLPYSEVFLNALRSIFAEKSSLSDSLNNLLQANAAQKDPLLIDDLLLKEIIISNDNSKEALKNFTDKISDFINSYLREDGDKNEIYNNLLGQKLINLDLQENSSPILLALEIPLLINREKTVPVFLKIKAESEAKAEQYQAERIYEAALIIQTANLGTIKSIVKIKAKNISTTFYSSSDLTAQLIRNNFALLKDKLEAQGLTINKPKIEKFAEKEQNERNFFNQLVLSEFKESKTEIRYTPLDIKA</sequence>
<protein>
    <submittedName>
        <fullName evidence="2">Flagellar hook-length control protein FliK</fullName>
    </submittedName>
</protein>
<keyword evidence="3" id="KW-1185">Reference proteome</keyword>
<dbReference type="Proteomes" id="UP001199296">
    <property type="component" value="Unassembled WGS sequence"/>
</dbReference>
<accession>A0AAW4X096</accession>
<dbReference type="InterPro" id="IPR021136">
    <property type="entry name" value="Flagellar_hook_control-like_C"/>
</dbReference>
<feature type="domain" description="Flagellar hook-length control protein-like C-terminal" evidence="1">
    <location>
        <begin position="243"/>
        <end position="313"/>
    </location>
</feature>
<proteinExistence type="predicted"/>
<dbReference type="InterPro" id="IPR038610">
    <property type="entry name" value="FliK-like_C_sf"/>
</dbReference>
<gene>
    <name evidence="2" type="ORF">LJ207_07795</name>
</gene>
<dbReference type="Pfam" id="PF02120">
    <property type="entry name" value="Flg_hook"/>
    <property type="match status" value="1"/>
</dbReference>
<dbReference type="Gene3D" id="3.30.750.140">
    <property type="match status" value="1"/>
</dbReference>
<evidence type="ECO:0000313" key="3">
    <source>
        <dbReference type="Proteomes" id="UP001199296"/>
    </source>
</evidence>
<dbReference type="EMBL" id="JAJFAT010000009">
    <property type="protein sequence ID" value="MCC3145224.1"/>
    <property type="molecule type" value="Genomic_DNA"/>
</dbReference>
<name>A0AAW4X096_9FIRM</name>
<reference evidence="2 3" key="1">
    <citation type="submission" date="2021-10" db="EMBL/GenBank/DDBJ databases">
        <authorList>
            <person name="Grouzdev D.S."/>
            <person name="Pantiukh K.S."/>
            <person name="Krutkina M.S."/>
        </authorList>
    </citation>
    <scope>NUCLEOTIDE SEQUENCE [LARGE SCALE GENOMIC DNA]</scope>
    <source>
        <strain evidence="2 3">Z-7514</strain>
    </source>
</reference>